<evidence type="ECO:0000256" key="1">
    <source>
        <dbReference type="ARBA" id="ARBA00022729"/>
    </source>
</evidence>
<dbReference type="KEGG" id="aht:ANTHELSMS3_03575"/>
<protein>
    <submittedName>
        <fullName evidence="5">SmpA / OmlA family protein</fullName>
    </submittedName>
</protein>
<dbReference type="Proteomes" id="UP000203589">
    <property type="component" value="Chromosome"/>
</dbReference>
<reference evidence="5 6" key="1">
    <citation type="submission" date="2017-07" db="EMBL/GenBank/DDBJ databases">
        <title>Genome Sequence of Antarctobacter heliothermus Strain SMS3 Isolated from a culture of the Diatom Skeletonema marinoi.</title>
        <authorList>
            <person name="Topel M."/>
            <person name="Pinder M.I.M."/>
            <person name="Johansson O.N."/>
            <person name="Kourtchenko O."/>
            <person name="Godhe A."/>
            <person name="Clarke A.K."/>
        </authorList>
    </citation>
    <scope>NUCLEOTIDE SEQUENCE [LARGE SCALE GENOMIC DNA]</scope>
    <source>
        <strain evidence="5 6">SMS3</strain>
    </source>
</reference>
<organism evidence="5 6">
    <name type="scientific">Antarctobacter heliothermus</name>
    <dbReference type="NCBI Taxonomy" id="74033"/>
    <lineage>
        <taxon>Bacteria</taxon>
        <taxon>Pseudomonadati</taxon>
        <taxon>Pseudomonadota</taxon>
        <taxon>Alphaproteobacteria</taxon>
        <taxon>Rhodobacterales</taxon>
        <taxon>Roseobacteraceae</taxon>
        <taxon>Antarctobacter</taxon>
    </lineage>
</organism>
<accession>A0A222E7M0</accession>
<proteinExistence type="predicted"/>
<dbReference type="GO" id="GO:0019867">
    <property type="term" value="C:outer membrane"/>
    <property type="evidence" value="ECO:0007669"/>
    <property type="project" value="InterPro"/>
</dbReference>
<dbReference type="EMBL" id="CP022540">
    <property type="protein sequence ID" value="ASP22199.1"/>
    <property type="molecule type" value="Genomic_DNA"/>
</dbReference>
<evidence type="ECO:0000256" key="3">
    <source>
        <dbReference type="SAM" id="SignalP"/>
    </source>
</evidence>
<feature type="domain" description="Outer membrane protein assembly factor BamE" evidence="4">
    <location>
        <begin position="31"/>
        <end position="106"/>
    </location>
</feature>
<gene>
    <name evidence="5" type="ORF">ANTHELSMS3_03575</name>
</gene>
<sequence length="152" mass="16375">MISFAGKMKVLVALGGLVVLSACAAQYRTHGYLPSEEDLQQIVPGIDTRASVEDMIGVPNAAGVLNGAGYYYIETEVRHFAYQKPKVIERTIVAVTFDETDVVQNIATYGLEDGRVVTINRRVTQTTDGDISFIRKLFGNVGGISAAGLFGD</sequence>
<name>A0A222E7M0_9RHOB</name>
<dbReference type="Pfam" id="PF04355">
    <property type="entry name" value="BamE"/>
    <property type="match status" value="1"/>
</dbReference>
<feature type="chain" id="PRO_5012555950" evidence="3">
    <location>
        <begin position="25"/>
        <end position="152"/>
    </location>
</feature>
<keyword evidence="6" id="KW-1185">Reference proteome</keyword>
<feature type="signal peptide" evidence="3">
    <location>
        <begin position="1"/>
        <end position="24"/>
    </location>
</feature>
<evidence type="ECO:0000313" key="5">
    <source>
        <dbReference type="EMBL" id="ASP22199.1"/>
    </source>
</evidence>
<dbReference type="AlphaFoldDB" id="A0A222E7M0"/>
<dbReference type="InterPro" id="IPR007450">
    <property type="entry name" value="BamE_dom"/>
</dbReference>
<keyword evidence="2" id="KW-0472">Membrane</keyword>
<dbReference type="RefSeq" id="WP_254694768.1">
    <property type="nucleotide sequence ID" value="NZ_CP022540.1"/>
</dbReference>
<dbReference type="Gene3D" id="3.30.1450.10">
    <property type="match status" value="1"/>
</dbReference>
<evidence type="ECO:0000313" key="6">
    <source>
        <dbReference type="Proteomes" id="UP000203589"/>
    </source>
</evidence>
<evidence type="ECO:0000259" key="4">
    <source>
        <dbReference type="Pfam" id="PF04355"/>
    </source>
</evidence>
<dbReference type="InterPro" id="IPR037873">
    <property type="entry name" value="BamE-like"/>
</dbReference>
<keyword evidence="1 3" id="KW-0732">Signal</keyword>
<evidence type="ECO:0000256" key="2">
    <source>
        <dbReference type="ARBA" id="ARBA00023136"/>
    </source>
</evidence>
<dbReference type="PROSITE" id="PS51257">
    <property type="entry name" value="PROKAR_LIPOPROTEIN"/>
    <property type="match status" value="1"/>
</dbReference>